<dbReference type="KEGG" id="pfj:MYCFIDRAFT_179616"/>
<accession>M2YKA0</accession>
<dbReference type="EMBL" id="KB446564">
    <property type="protein sequence ID" value="EME78180.1"/>
    <property type="molecule type" value="Genomic_DNA"/>
</dbReference>
<dbReference type="VEuPathDB" id="FungiDB:MYCFIDRAFT_179616"/>
<protein>
    <submittedName>
        <fullName evidence="1">Uncharacterized protein</fullName>
    </submittedName>
</protein>
<evidence type="ECO:0000313" key="2">
    <source>
        <dbReference type="Proteomes" id="UP000016932"/>
    </source>
</evidence>
<reference evidence="1 2" key="1">
    <citation type="journal article" date="2012" name="PLoS Pathog.">
        <title>Diverse lifestyles and strategies of plant pathogenesis encoded in the genomes of eighteen Dothideomycetes fungi.</title>
        <authorList>
            <person name="Ohm R.A."/>
            <person name="Feau N."/>
            <person name="Henrissat B."/>
            <person name="Schoch C.L."/>
            <person name="Horwitz B.A."/>
            <person name="Barry K.W."/>
            <person name="Condon B.J."/>
            <person name="Copeland A.C."/>
            <person name="Dhillon B."/>
            <person name="Glaser F."/>
            <person name="Hesse C.N."/>
            <person name="Kosti I."/>
            <person name="LaButti K."/>
            <person name="Lindquist E.A."/>
            <person name="Lucas S."/>
            <person name="Salamov A.A."/>
            <person name="Bradshaw R.E."/>
            <person name="Ciuffetti L."/>
            <person name="Hamelin R.C."/>
            <person name="Kema G.H.J."/>
            <person name="Lawrence C."/>
            <person name="Scott J.A."/>
            <person name="Spatafora J.W."/>
            <person name="Turgeon B.G."/>
            <person name="de Wit P.J.G.M."/>
            <person name="Zhong S."/>
            <person name="Goodwin S.B."/>
            <person name="Grigoriev I.V."/>
        </authorList>
    </citation>
    <scope>NUCLEOTIDE SEQUENCE [LARGE SCALE GENOMIC DNA]</scope>
    <source>
        <strain evidence="1 2">CIRAD86</strain>
    </source>
</reference>
<dbReference type="HOGENOM" id="CLU_1366765_0_0_1"/>
<dbReference type="GeneID" id="19334162"/>
<organism evidence="1 2">
    <name type="scientific">Pseudocercospora fijiensis (strain CIRAD86)</name>
    <name type="common">Black leaf streak disease fungus</name>
    <name type="synonym">Mycosphaerella fijiensis</name>
    <dbReference type="NCBI Taxonomy" id="383855"/>
    <lineage>
        <taxon>Eukaryota</taxon>
        <taxon>Fungi</taxon>
        <taxon>Dikarya</taxon>
        <taxon>Ascomycota</taxon>
        <taxon>Pezizomycotina</taxon>
        <taxon>Dothideomycetes</taxon>
        <taxon>Dothideomycetidae</taxon>
        <taxon>Mycosphaerellales</taxon>
        <taxon>Mycosphaerellaceae</taxon>
        <taxon>Pseudocercospora</taxon>
    </lineage>
</organism>
<dbReference type="RefSeq" id="XP_007931857.1">
    <property type="nucleotide sequence ID" value="XM_007933666.1"/>
</dbReference>
<keyword evidence="2" id="KW-1185">Reference proteome</keyword>
<proteinExistence type="predicted"/>
<gene>
    <name evidence="1" type="ORF">MYCFIDRAFT_179616</name>
</gene>
<sequence length="200" mass="21618">MLVVIEIALCGVCPNIAASTIAEQSICHSVRVTVEVHLPPKHTLFKQTTGNGRLSKQMTPREREAEAFALHFGDANHCIKELQRKLSAHPQLARDPVMSQPSISGSFALSQKTHRPSDCSIPSPLSKHFPPSPVFSLSPKLCYNQGHAADFDDLRISSHLPGAILVGAAQASGMKCLEVWSFVLQQDEICQASQVGPSSS</sequence>
<name>M2YKA0_PSEFD</name>
<evidence type="ECO:0000313" key="1">
    <source>
        <dbReference type="EMBL" id="EME78180.1"/>
    </source>
</evidence>
<dbReference type="Proteomes" id="UP000016932">
    <property type="component" value="Unassembled WGS sequence"/>
</dbReference>
<dbReference type="AlphaFoldDB" id="M2YKA0"/>